<dbReference type="EMBL" id="ADLN01000009">
    <property type="protein sequence ID" value="EHI60895.1"/>
    <property type="molecule type" value="Genomic_DNA"/>
</dbReference>
<gene>
    <name evidence="7" type="ORF">HMPREF9473_00960</name>
</gene>
<dbReference type="Gene3D" id="3.20.20.300">
    <property type="entry name" value="Glycoside hydrolase, family 3, N-terminal domain"/>
    <property type="match status" value="1"/>
</dbReference>
<evidence type="ECO:0000256" key="3">
    <source>
        <dbReference type="ARBA" id="ARBA00012663"/>
    </source>
</evidence>
<protein>
    <recommendedName>
        <fullName evidence="3">beta-N-acetylhexosaminidase</fullName>
        <ecNumber evidence="3">3.2.1.52</ecNumber>
    </recommendedName>
</protein>
<dbReference type="InterPro" id="IPR036962">
    <property type="entry name" value="Glyco_hydro_3_N_sf"/>
</dbReference>
<dbReference type="EC" id="3.2.1.52" evidence="3"/>
<dbReference type="PANTHER" id="PTHR30480">
    <property type="entry name" value="BETA-HEXOSAMINIDASE-RELATED"/>
    <property type="match status" value="1"/>
</dbReference>
<evidence type="ECO:0000313" key="8">
    <source>
        <dbReference type="Proteomes" id="UP000005384"/>
    </source>
</evidence>
<dbReference type="Gene3D" id="3.40.50.1700">
    <property type="entry name" value="Glycoside hydrolase family 3 C-terminal domain"/>
    <property type="match status" value="1"/>
</dbReference>
<sequence>MIQNIDLAKRPFYLNQDQEAWVKCKLESMNERQKVGQLFCLMAGEYSEEELEKLISEYYVGGVLFRPIHTKEELQAKYERLDRIAPIPLLKAANLEEGAAGGYLGGTKFAYQEGIAATGNPDMAEKFAKVTAKEGLEAGINWTFSPVADMDINFRNPITNIRTFGSDFATVRDYTRIFVETIQQYGMAACAKHFPGDGVDYRDQHLHPTYNTLSAQEWYDTYGQIYRNMIEGDLLSIMVGHIVQPAVERDVNPNLTEEELLPGSLSRELVTGILRQRYHFNGVITTDATIMGGYTMAMERKKAIPATIAAGCDMIVFTPDFYVDYQFMLNGLKDGSVTKERLDEAVIRILALKAKVACENPVKRMQGKEFVCSMSDVVKYTNECADEAVTLVKNHRDILPVRPGKYKKVKLINVGKEETVDGNLSDIVSDYLKKEGLKVERYDPYVEELHSSICVKHDVLTMYICCKEAESNVTTVRISWCMKHALDIPRFVNEEDSVFIAFGNPYLLQDVPRIPVFINAYTATKVTVEAALDKVFGKSEFKGISPVDPFCGLLDTHL</sequence>
<evidence type="ECO:0000256" key="4">
    <source>
        <dbReference type="ARBA" id="ARBA00022801"/>
    </source>
</evidence>
<proteinExistence type="inferred from homology"/>
<comment type="catalytic activity">
    <reaction evidence="1">
        <text>Hydrolysis of terminal non-reducing N-acetyl-D-hexosamine residues in N-acetyl-beta-D-hexosaminides.</text>
        <dbReference type="EC" id="3.2.1.52"/>
    </reaction>
</comment>
<evidence type="ECO:0000256" key="2">
    <source>
        <dbReference type="ARBA" id="ARBA00005336"/>
    </source>
</evidence>
<dbReference type="PANTHER" id="PTHR30480:SF13">
    <property type="entry name" value="BETA-HEXOSAMINIDASE"/>
    <property type="match status" value="1"/>
</dbReference>
<dbReference type="Proteomes" id="UP000005384">
    <property type="component" value="Unassembled WGS sequence"/>
</dbReference>
<comment type="similarity">
    <text evidence="2">Belongs to the glycosyl hydrolase 3 family.</text>
</comment>
<comment type="caution">
    <text evidence="7">The sequence shown here is derived from an EMBL/GenBank/DDBJ whole genome shotgun (WGS) entry which is preliminary data.</text>
</comment>
<dbReference type="GO" id="GO:0005975">
    <property type="term" value="P:carbohydrate metabolic process"/>
    <property type="evidence" value="ECO:0007669"/>
    <property type="project" value="InterPro"/>
</dbReference>
<dbReference type="InterPro" id="IPR017853">
    <property type="entry name" value="GH"/>
</dbReference>
<dbReference type="OrthoDB" id="9805821at2"/>
<dbReference type="GO" id="GO:0004563">
    <property type="term" value="F:beta-N-acetylhexosaminidase activity"/>
    <property type="evidence" value="ECO:0007669"/>
    <property type="project" value="UniProtKB-EC"/>
</dbReference>
<evidence type="ECO:0000256" key="1">
    <source>
        <dbReference type="ARBA" id="ARBA00001231"/>
    </source>
</evidence>
<dbReference type="InterPro" id="IPR036881">
    <property type="entry name" value="Glyco_hydro_3_C_sf"/>
</dbReference>
<evidence type="ECO:0000259" key="6">
    <source>
        <dbReference type="Pfam" id="PF00933"/>
    </source>
</evidence>
<dbReference type="PATRIC" id="fig|742737.3.peg.960"/>
<dbReference type="RefSeq" id="WP_006778946.1">
    <property type="nucleotide sequence ID" value="NZ_CP040506.1"/>
</dbReference>
<keyword evidence="4" id="KW-0378">Hydrolase</keyword>
<dbReference type="InterPro" id="IPR050226">
    <property type="entry name" value="NagZ_Beta-hexosaminidase"/>
</dbReference>
<evidence type="ECO:0000256" key="5">
    <source>
        <dbReference type="ARBA" id="ARBA00023295"/>
    </source>
</evidence>
<feature type="domain" description="Glycoside hydrolase family 3 N-terminal" evidence="6">
    <location>
        <begin position="32"/>
        <end position="351"/>
    </location>
</feature>
<dbReference type="HOGENOM" id="CLU_008392_5_3_9"/>
<evidence type="ECO:0000313" key="7">
    <source>
        <dbReference type="EMBL" id="EHI60895.1"/>
    </source>
</evidence>
<accession>G5IBX7</accession>
<dbReference type="GO" id="GO:0009254">
    <property type="term" value="P:peptidoglycan turnover"/>
    <property type="evidence" value="ECO:0007669"/>
    <property type="project" value="TreeGrafter"/>
</dbReference>
<dbReference type="AlphaFoldDB" id="G5IBX7"/>
<reference evidence="7 8" key="1">
    <citation type="submission" date="2011-08" db="EMBL/GenBank/DDBJ databases">
        <title>The Genome Sequence of Clostridium hathewayi WAL-18680.</title>
        <authorList>
            <consortium name="The Broad Institute Genome Sequencing Platform"/>
            <person name="Earl A."/>
            <person name="Ward D."/>
            <person name="Feldgarden M."/>
            <person name="Gevers D."/>
            <person name="Finegold S.M."/>
            <person name="Summanen P.H."/>
            <person name="Molitoris D.R."/>
            <person name="Song M."/>
            <person name="Daigneault M."/>
            <person name="Allen-Vercoe E."/>
            <person name="Young S.K."/>
            <person name="Zeng Q."/>
            <person name="Gargeya S."/>
            <person name="Fitzgerald M."/>
            <person name="Haas B."/>
            <person name="Abouelleil A."/>
            <person name="Alvarado L."/>
            <person name="Arachchi H.M."/>
            <person name="Berlin A."/>
            <person name="Brown A."/>
            <person name="Chapman S.B."/>
            <person name="Chen Z."/>
            <person name="Dunbar C."/>
            <person name="Freedman E."/>
            <person name="Gearin G."/>
            <person name="Gellesch M."/>
            <person name="Goldberg J."/>
            <person name="Griggs A."/>
            <person name="Gujja S."/>
            <person name="Heiman D."/>
            <person name="Howarth C."/>
            <person name="Larson L."/>
            <person name="Lui A."/>
            <person name="MacDonald P.J.P."/>
            <person name="Montmayeur A."/>
            <person name="Murphy C."/>
            <person name="Neiman D."/>
            <person name="Pearson M."/>
            <person name="Priest M."/>
            <person name="Roberts A."/>
            <person name="Saif S."/>
            <person name="Shea T."/>
            <person name="Shenoy N."/>
            <person name="Sisk P."/>
            <person name="Stolte C."/>
            <person name="Sykes S."/>
            <person name="Wortman J."/>
            <person name="Nusbaum C."/>
            <person name="Birren B."/>
        </authorList>
    </citation>
    <scope>NUCLEOTIDE SEQUENCE [LARGE SCALE GENOMIC DNA]</scope>
    <source>
        <strain evidence="7 8">WAL-18680</strain>
    </source>
</reference>
<dbReference type="InterPro" id="IPR001764">
    <property type="entry name" value="Glyco_hydro_3_N"/>
</dbReference>
<keyword evidence="5" id="KW-0326">Glycosidase</keyword>
<dbReference type="SUPFAM" id="SSF51445">
    <property type="entry name" value="(Trans)glycosidases"/>
    <property type="match status" value="1"/>
</dbReference>
<dbReference type="Pfam" id="PF00933">
    <property type="entry name" value="Glyco_hydro_3"/>
    <property type="match status" value="1"/>
</dbReference>
<keyword evidence="8" id="KW-1185">Reference proteome</keyword>
<name>G5IBX7_9FIRM</name>
<organism evidence="7 8">
    <name type="scientific">Hungatella hathewayi WAL-18680</name>
    <dbReference type="NCBI Taxonomy" id="742737"/>
    <lineage>
        <taxon>Bacteria</taxon>
        <taxon>Bacillati</taxon>
        <taxon>Bacillota</taxon>
        <taxon>Clostridia</taxon>
        <taxon>Lachnospirales</taxon>
        <taxon>Lachnospiraceae</taxon>
        <taxon>Hungatella</taxon>
    </lineage>
</organism>